<name>A0AA48L4G8_9TREE</name>
<sequence>MSTSTDPSASTVRARRPSPYRLPTLPAFLAAFAPLHAAGWRLDVLQTSGPGATTQSAAEDMISGADLQGRRLVRAYGFPSDRDGWRALMTLMARIGEAVEELDHHPVLLAAPASDLPPDVAELAPNAGYVLYIATHTHTPMPPMGVQMEDGRQV</sequence>
<reference evidence="1" key="1">
    <citation type="journal article" date="2023" name="BMC Genomics">
        <title>Chromosome-level genome assemblies of Cutaneotrichosporon spp. (Trichosporonales, Basidiomycota) reveal imbalanced evolution between nucleotide sequences and chromosome synteny.</title>
        <authorList>
            <person name="Kobayashi Y."/>
            <person name="Kayamori A."/>
            <person name="Aoki K."/>
            <person name="Shiwa Y."/>
            <person name="Matsutani M."/>
            <person name="Fujita N."/>
            <person name="Sugita T."/>
            <person name="Iwasaki W."/>
            <person name="Tanaka N."/>
            <person name="Takashima M."/>
        </authorList>
    </citation>
    <scope>NUCLEOTIDE SEQUENCE</scope>
    <source>
        <strain evidence="1">HIS019</strain>
    </source>
</reference>
<dbReference type="AlphaFoldDB" id="A0AA48L4G8"/>
<proteinExistence type="predicted"/>
<protein>
    <submittedName>
        <fullName evidence="1">Uncharacterized protein</fullName>
    </submittedName>
</protein>
<dbReference type="RefSeq" id="XP_060457074.1">
    <property type="nucleotide sequence ID" value="XM_060600485.1"/>
</dbReference>
<evidence type="ECO:0000313" key="1">
    <source>
        <dbReference type="EMBL" id="BEI91809.1"/>
    </source>
</evidence>
<gene>
    <name evidence="1" type="ORF">CcaverHIS019_0406290</name>
</gene>
<dbReference type="Proteomes" id="UP001233271">
    <property type="component" value="Chromosome 4"/>
</dbReference>
<accession>A0AA48L4G8</accession>
<organism evidence="1 2">
    <name type="scientific">Cutaneotrichosporon cavernicola</name>
    <dbReference type="NCBI Taxonomy" id="279322"/>
    <lineage>
        <taxon>Eukaryota</taxon>
        <taxon>Fungi</taxon>
        <taxon>Dikarya</taxon>
        <taxon>Basidiomycota</taxon>
        <taxon>Agaricomycotina</taxon>
        <taxon>Tremellomycetes</taxon>
        <taxon>Trichosporonales</taxon>
        <taxon>Trichosporonaceae</taxon>
        <taxon>Cutaneotrichosporon</taxon>
    </lineage>
</organism>
<keyword evidence="2" id="KW-1185">Reference proteome</keyword>
<dbReference type="KEGG" id="ccac:CcaHIS019_0406290"/>
<evidence type="ECO:0000313" key="2">
    <source>
        <dbReference type="Proteomes" id="UP001233271"/>
    </source>
</evidence>
<dbReference type="EMBL" id="AP028215">
    <property type="protein sequence ID" value="BEI91809.1"/>
    <property type="molecule type" value="Genomic_DNA"/>
</dbReference>
<dbReference type="GeneID" id="85495679"/>